<organism evidence="1 2">
    <name type="scientific">Artomyces pyxidatus</name>
    <dbReference type="NCBI Taxonomy" id="48021"/>
    <lineage>
        <taxon>Eukaryota</taxon>
        <taxon>Fungi</taxon>
        <taxon>Dikarya</taxon>
        <taxon>Basidiomycota</taxon>
        <taxon>Agaricomycotina</taxon>
        <taxon>Agaricomycetes</taxon>
        <taxon>Russulales</taxon>
        <taxon>Auriscalpiaceae</taxon>
        <taxon>Artomyces</taxon>
    </lineage>
</organism>
<gene>
    <name evidence="1" type="ORF">BV25DRAFT_1953853</name>
</gene>
<dbReference type="Proteomes" id="UP000814140">
    <property type="component" value="Unassembled WGS sequence"/>
</dbReference>
<reference evidence="1" key="2">
    <citation type="journal article" date="2022" name="New Phytol.">
        <title>Evolutionary transition to the ectomycorrhizal habit in the genomes of a hyperdiverse lineage of mushroom-forming fungi.</title>
        <authorList>
            <person name="Looney B."/>
            <person name="Miyauchi S."/>
            <person name="Morin E."/>
            <person name="Drula E."/>
            <person name="Courty P.E."/>
            <person name="Kohler A."/>
            <person name="Kuo A."/>
            <person name="LaButti K."/>
            <person name="Pangilinan J."/>
            <person name="Lipzen A."/>
            <person name="Riley R."/>
            <person name="Andreopoulos W."/>
            <person name="He G."/>
            <person name="Johnson J."/>
            <person name="Nolan M."/>
            <person name="Tritt A."/>
            <person name="Barry K.W."/>
            <person name="Grigoriev I.V."/>
            <person name="Nagy L.G."/>
            <person name="Hibbett D."/>
            <person name="Henrissat B."/>
            <person name="Matheny P.B."/>
            <person name="Labbe J."/>
            <person name="Martin F.M."/>
        </authorList>
    </citation>
    <scope>NUCLEOTIDE SEQUENCE</scope>
    <source>
        <strain evidence="1">HHB10654</strain>
    </source>
</reference>
<keyword evidence="2" id="KW-1185">Reference proteome</keyword>
<proteinExistence type="predicted"/>
<name>A0ACB8SW54_9AGAM</name>
<evidence type="ECO:0000313" key="1">
    <source>
        <dbReference type="EMBL" id="KAI0060819.1"/>
    </source>
</evidence>
<protein>
    <submittedName>
        <fullName evidence="1">Acetyl-CoA synthetase-like protein</fullName>
    </submittedName>
</protein>
<evidence type="ECO:0000313" key="2">
    <source>
        <dbReference type="Proteomes" id="UP000814140"/>
    </source>
</evidence>
<sequence>MALSDFLVTDDLTILLGLIAASVFLLYNLYKPQSLVHPILLGRQSDVGRVRNPGESAVHRNYGTGLMGRFPIRPAREVQTLNDLVRPEFDAPRTLWSTKISNPQLKQRVASFGTGLLRAGLTKDSNVLLLLNDSIEFLITDLALASHTIPSFTLSSPSLLSPVLEQHPPTAIVIDAGFLPSVLELIYESHEASHHVVIVVGEPKGKALEEASKQIKLVRWADIEAEGERGEQITTPAADPNDIFTVSFYEDTSGQLQAAQLSHQNITAGVTAVRALLPLSNPMSALDTIVSAHSLSTAFGRTVAYTALYEGTSFATLQSTQLFKVDDGPVPTGLPDLFSPRQYSLPSPTILFVRPTHIDGLVSSITRHAKDSFLYPVAWRHKLAGIMEGYSTKESLWDRLVFDNARAKVMGEGAATIRGVVVSGEPLKADLLTPSRIGLSVPFVVAHTHPLVTAPIFASHPHDLQTFAPPAGGHSDAGLAHVGPPVVNIETKLVGVDDDAIAKGDDPVGTLHVRGPVVGRILTVEEEVPAENEERWASTGHLARAQTNGSFKVWSAAK</sequence>
<accession>A0ACB8SW54</accession>
<dbReference type="EMBL" id="MU277216">
    <property type="protein sequence ID" value="KAI0060819.1"/>
    <property type="molecule type" value="Genomic_DNA"/>
</dbReference>
<comment type="caution">
    <text evidence="1">The sequence shown here is derived from an EMBL/GenBank/DDBJ whole genome shotgun (WGS) entry which is preliminary data.</text>
</comment>
<reference evidence="1" key="1">
    <citation type="submission" date="2021-03" db="EMBL/GenBank/DDBJ databases">
        <authorList>
            <consortium name="DOE Joint Genome Institute"/>
            <person name="Ahrendt S."/>
            <person name="Looney B.P."/>
            <person name="Miyauchi S."/>
            <person name="Morin E."/>
            <person name="Drula E."/>
            <person name="Courty P.E."/>
            <person name="Chicoki N."/>
            <person name="Fauchery L."/>
            <person name="Kohler A."/>
            <person name="Kuo A."/>
            <person name="Labutti K."/>
            <person name="Pangilinan J."/>
            <person name="Lipzen A."/>
            <person name="Riley R."/>
            <person name="Andreopoulos W."/>
            <person name="He G."/>
            <person name="Johnson J."/>
            <person name="Barry K.W."/>
            <person name="Grigoriev I.V."/>
            <person name="Nagy L."/>
            <person name="Hibbett D."/>
            <person name="Henrissat B."/>
            <person name="Matheny P.B."/>
            <person name="Labbe J."/>
            <person name="Martin F."/>
        </authorList>
    </citation>
    <scope>NUCLEOTIDE SEQUENCE</scope>
    <source>
        <strain evidence="1">HHB10654</strain>
    </source>
</reference>